<dbReference type="GeneID" id="85309301"/>
<feature type="domain" description="DUF7689" evidence="1">
    <location>
        <begin position="29"/>
        <end position="123"/>
    </location>
</feature>
<accession>A0AAJ0FKQ3</accession>
<dbReference type="InterPro" id="IPR056106">
    <property type="entry name" value="DUF7689"/>
</dbReference>
<keyword evidence="3" id="KW-1185">Reference proteome</keyword>
<reference evidence="2" key="1">
    <citation type="submission" date="2023-06" db="EMBL/GenBank/DDBJ databases">
        <title>Genome-scale phylogeny and comparative genomics of the fungal order Sordariales.</title>
        <authorList>
            <consortium name="Lawrence Berkeley National Laboratory"/>
            <person name="Hensen N."/>
            <person name="Bonometti L."/>
            <person name="Westerberg I."/>
            <person name="Brannstrom I.O."/>
            <person name="Guillou S."/>
            <person name="Cros-Aarteil S."/>
            <person name="Calhoun S."/>
            <person name="Haridas S."/>
            <person name="Kuo A."/>
            <person name="Mondo S."/>
            <person name="Pangilinan J."/>
            <person name="Riley R."/>
            <person name="Labutti K."/>
            <person name="Andreopoulos B."/>
            <person name="Lipzen A."/>
            <person name="Chen C."/>
            <person name="Yanf M."/>
            <person name="Daum C."/>
            <person name="Ng V."/>
            <person name="Clum A."/>
            <person name="Steindorff A."/>
            <person name="Ohm R."/>
            <person name="Martin F."/>
            <person name="Silar P."/>
            <person name="Natvig D."/>
            <person name="Lalanne C."/>
            <person name="Gautier V."/>
            <person name="Ament-Velasquez S.L."/>
            <person name="Kruys A."/>
            <person name="Hutchinson M.I."/>
            <person name="Powell A.J."/>
            <person name="Barry K."/>
            <person name="Miller A.N."/>
            <person name="Grigoriev I.V."/>
            <person name="Debuchy R."/>
            <person name="Gladieux P."/>
            <person name="Thoren M.H."/>
            <person name="Johannesson H."/>
        </authorList>
    </citation>
    <scope>NUCLEOTIDE SEQUENCE</scope>
    <source>
        <strain evidence="2">8032-3</strain>
    </source>
</reference>
<evidence type="ECO:0000259" key="1">
    <source>
        <dbReference type="Pfam" id="PF24738"/>
    </source>
</evidence>
<gene>
    <name evidence="2" type="ORF">QBC33DRAFT_515925</name>
</gene>
<protein>
    <recommendedName>
        <fullName evidence="1">DUF7689 domain-containing protein</fullName>
    </recommendedName>
</protein>
<dbReference type="Pfam" id="PF24738">
    <property type="entry name" value="DUF7689"/>
    <property type="match status" value="1"/>
</dbReference>
<evidence type="ECO:0000313" key="2">
    <source>
        <dbReference type="EMBL" id="KAK1766603.1"/>
    </source>
</evidence>
<evidence type="ECO:0000313" key="3">
    <source>
        <dbReference type="Proteomes" id="UP001244011"/>
    </source>
</evidence>
<dbReference type="RefSeq" id="XP_060282816.1">
    <property type="nucleotide sequence ID" value="XM_060426114.1"/>
</dbReference>
<dbReference type="AlphaFoldDB" id="A0AAJ0FKQ3"/>
<dbReference type="EMBL" id="MU839011">
    <property type="protein sequence ID" value="KAK1766603.1"/>
    <property type="molecule type" value="Genomic_DNA"/>
</dbReference>
<dbReference type="Proteomes" id="UP001244011">
    <property type="component" value="Unassembled WGS sequence"/>
</dbReference>
<comment type="caution">
    <text evidence="2">The sequence shown here is derived from an EMBL/GenBank/DDBJ whole genome shotgun (WGS) entry which is preliminary data.</text>
</comment>
<proteinExistence type="predicted"/>
<sequence>MTDVVSDDEWKTGVLGHFPGLGDITNFTIVSPQDSNVNCLAMVLGYDYWLHPPYDIEETTEYHDEPFQEGDLQIYILDGEFSHIHVCLSATRARSKMGIDYEIEHDREALDGGGYGRLTGHYRCTSA</sequence>
<name>A0AAJ0FKQ3_9PEZI</name>
<organism evidence="2 3">
    <name type="scientific">Phialemonium atrogriseum</name>
    <dbReference type="NCBI Taxonomy" id="1093897"/>
    <lineage>
        <taxon>Eukaryota</taxon>
        <taxon>Fungi</taxon>
        <taxon>Dikarya</taxon>
        <taxon>Ascomycota</taxon>
        <taxon>Pezizomycotina</taxon>
        <taxon>Sordariomycetes</taxon>
        <taxon>Sordariomycetidae</taxon>
        <taxon>Cephalothecales</taxon>
        <taxon>Cephalothecaceae</taxon>
        <taxon>Phialemonium</taxon>
    </lineage>
</organism>